<keyword evidence="3" id="KW-1185">Reference proteome</keyword>
<evidence type="ECO:0000313" key="3">
    <source>
        <dbReference type="Proteomes" id="UP001182908"/>
    </source>
</evidence>
<evidence type="ECO:0000313" key="2">
    <source>
        <dbReference type="EMBL" id="WMW25373.1"/>
    </source>
</evidence>
<dbReference type="InterPro" id="IPR037914">
    <property type="entry name" value="SpoVT-AbrB_sf"/>
</dbReference>
<sequence>MPKLQQNGSQYILTIPKEIVELEGWKKGQDIKLRRISAKGEEYIALIPQEEL</sequence>
<organism evidence="2 3">
    <name type="scientific">Methanolobus sediminis</name>
    <dbReference type="NCBI Taxonomy" id="3072978"/>
    <lineage>
        <taxon>Archaea</taxon>
        <taxon>Methanobacteriati</taxon>
        <taxon>Methanobacteriota</taxon>
        <taxon>Stenosarchaea group</taxon>
        <taxon>Methanomicrobia</taxon>
        <taxon>Methanosarcinales</taxon>
        <taxon>Methanosarcinaceae</taxon>
        <taxon>Methanolobus</taxon>
    </lineage>
</organism>
<dbReference type="InterPro" id="IPR007159">
    <property type="entry name" value="SpoVT-AbrB_dom"/>
</dbReference>
<dbReference type="SUPFAM" id="SSF89447">
    <property type="entry name" value="AbrB/MazE/MraZ-like"/>
    <property type="match status" value="1"/>
</dbReference>
<dbReference type="EMBL" id="CP133592">
    <property type="protein sequence ID" value="WMW25373.1"/>
    <property type="molecule type" value="Genomic_DNA"/>
</dbReference>
<feature type="domain" description="SpoVT-AbrB" evidence="1">
    <location>
        <begin position="5"/>
        <end position="35"/>
    </location>
</feature>
<dbReference type="GeneID" id="84231298"/>
<dbReference type="RefSeq" id="WP_309311176.1">
    <property type="nucleotide sequence ID" value="NZ_CP133592.1"/>
</dbReference>
<dbReference type="AlphaFoldDB" id="A0AA51UKQ8"/>
<protein>
    <submittedName>
        <fullName evidence="2">AbrB/MazE/SpoVT family DNA-binding domain-containing protein</fullName>
    </submittedName>
</protein>
<name>A0AA51UKQ8_9EURY</name>
<gene>
    <name evidence="2" type="ORF">RE474_01235</name>
</gene>
<keyword evidence="2" id="KW-0238">DNA-binding</keyword>
<dbReference type="Pfam" id="PF04014">
    <property type="entry name" value="MazE_antitoxin"/>
    <property type="match status" value="1"/>
</dbReference>
<accession>A0AA51UKQ8</accession>
<evidence type="ECO:0000259" key="1">
    <source>
        <dbReference type="Pfam" id="PF04014"/>
    </source>
</evidence>
<proteinExistence type="predicted"/>
<dbReference type="KEGG" id="mseb:RE474_01235"/>
<dbReference type="GO" id="GO:0003677">
    <property type="term" value="F:DNA binding"/>
    <property type="evidence" value="ECO:0007669"/>
    <property type="project" value="UniProtKB-KW"/>
</dbReference>
<reference evidence="2 3" key="1">
    <citation type="submission" date="2023-08" db="EMBL/GenBank/DDBJ databases">
        <title>Methanolobus mangrovi sp. nov. and Methanolobus sediminis sp. nov, two novel methylotrophic methanogens isolated from mangrove sediments in China.</title>
        <authorList>
            <person name="Zhou J."/>
        </authorList>
    </citation>
    <scope>NUCLEOTIDE SEQUENCE [LARGE SCALE GENOMIC DNA]</scope>
    <source>
        <strain evidence="2 3">FTZ6</strain>
    </source>
</reference>
<dbReference type="Proteomes" id="UP001182908">
    <property type="component" value="Chromosome"/>
</dbReference>